<dbReference type="EMBL" id="PHNJ01000003">
    <property type="protein sequence ID" value="TYL39116.1"/>
    <property type="molecule type" value="Genomic_DNA"/>
</dbReference>
<dbReference type="OrthoDB" id="170048at2157"/>
<name>A0A8J8Q2B8_9EURY</name>
<comment type="caution">
    <text evidence="1">The sequence shown here is derived from an EMBL/GenBank/DDBJ whole genome shotgun (WGS) entry which is preliminary data.</text>
</comment>
<dbReference type="RefSeq" id="WP_148857256.1">
    <property type="nucleotide sequence ID" value="NZ_PHNJ01000003.1"/>
</dbReference>
<protein>
    <submittedName>
        <fullName evidence="1">Uncharacterized protein</fullName>
    </submittedName>
</protein>
<dbReference type="AlphaFoldDB" id="A0A8J8Q2B8"/>
<reference evidence="1" key="1">
    <citation type="submission" date="2017-11" db="EMBL/GenBank/DDBJ databases">
        <authorList>
            <person name="Kajale S.C."/>
            <person name="Sharma A."/>
        </authorList>
    </citation>
    <scope>NUCLEOTIDE SEQUENCE</scope>
    <source>
        <strain evidence="1">LS1_42</strain>
    </source>
</reference>
<evidence type="ECO:0000313" key="2">
    <source>
        <dbReference type="Proteomes" id="UP000766904"/>
    </source>
</evidence>
<accession>A0A8J8Q2B8</accession>
<proteinExistence type="predicted"/>
<gene>
    <name evidence="1" type="ORF">CV102_07435</name>
</gene>
<sequence length="87" mass="10110">MAELGRATIVYETATGEVERATVDNDHIAYFQDHWLFEYGTDDDGNDIVRRVPSERVYHVERSVEKLEETFDSTVDKARDKLEDITE</sequence>
<dbReference type="Proteomes" id="UP000766904">
    <property type="component" value="Unassembled WGS sequence"/>
</dbReference>
<keyword evidence="2" id="KW-1185">Reference proteome</keyword>
<organism evidence="1 2">
    <name type="scientific">Natronococcus pandeyae</name>
    <dbReference type="NCBI Taxonomy" id="2055836"/>
    <lineage>
        <taxon>Archaea</taxon>
        <taxon>Methanobacteriati</taxon>
        <taxon>Methanobacteriota</taxon>
        <taxon>Stenosarchaea group</taxon>
        <taxon>Halobacteria</taxon>
        <taxon>Halobacteriales</taxon>
        <taxon>Natrialbaceae</taxon>
        <taxon>Natronococcus</taxon>
    </lineage>
</organism>
<evidence type="ECO:0000313" key="1">
    <source>
        <dbReference type="EMBL" id="TYL39116.1"/>
    </source>
</evidence>